<dbReference type="VEuPathDB" id="FungiDB:C3_03020W_A"/>
<reference evidence="2 3" key="1">
    <citation type="journal article" date="2004" name="Proc. Natl. Acad. Sci. U.S.A.">
        <title>The diploid genome sequence of Candida albicans.</title>
        <authorList>
            <person name="Jones T."/>
            <person name="Federspiel N.A."/>
            <person name="Chibana H."/>
            <person name="Dungan J."/>
            <person name="Kalman S."/>
            <person name="Magee B.B."/>
            <person name="Newport G."/>
            <person name="Thorstenson Y.R."/>
            <person name="Agabian N."/>
            <person name="Magee P.T."/>
            <person name="Davis R.W."/>
            <person name="Scherer S."/>
        </authorList>
    </citation>
    <scope>NUCLEOTIDE SEQUENCE [LARGE SCALE GENOMIC DNA]</scope>
    <source>
        <strain evidence="3">SC5314 / ATCC MYA-2876</strain>
    </source>
</reference>
<dbReference type="KEGG" id="cal:CAALFM_C303020WA"/>
<dbReference type="Proteomes" id="UP000000559">
    <property type="component" value="Chromosome 3"/>
</dbReference>
<dbReference type="RefSeq" id="XP_719994.1">
    <property type="nucleotide sequence ID" value="XM_714901.1"/>
</dbReference>
<dbReference type="InParanoid" id="Q5AEH0"/>
<keyword evidence="3" id="KW-1185">Reference proteome</keyword>
<accession>Q5AEH0</accession>
<reference evidence="2 3" key="2">
    <citation type="journal article" date="2007" name="Genome Biol.">
        <title>Assembly of the Candida albicans genome into sixteen supercontigs aligned on the eight chromosomes.</title>
        <authorList>
            <person name="van het Hoog M."/>
            <person name="Rast T.J."/>
            <person name="Martchenko M."/>
            <person name="Grindle S."/>
            <person name="Dignard D."/>
            <person name="Hogues H."/>
            <person name="Cuomo C."/>
            <person name="Berriman M."/>
            <person name="Scherer S."/>
            <person name="Magee B.B."/>
            <person name="Whiteway M."/>
            <person name="Chibana H."/>
            <person name="Nantel A."/>
            <person name="Magee P.T."/>
        </authorList>
    </citation>
    <scope>GENOME REANNOTATION</scope>
    <source>
        <strain evidence="3">SC5314 / ATCC MYA-2876</strain>
    </source>
</reference>
<dbReference type="EMBL" id="CP017625">
    <property type="protein sequence ID" value="AOW28333.1"/>
    <property type="molecule type" value="Genomic_DNA"/>
</dbReference>
<dbReference type="HOGENOM" id="CLU_1594291_0_0_1"/>
<dbReference type="AlphaFoldDB" id="Q5AEH0"/>
<evidence type="ECO:0000313" key="2">
    <source>
        <dbReference type="EMBL" id="AOW28333.1"/>
    </source>
</evidence>
<reference evidence="2 3" key="3">
    <citation type="journal article" date="2013" name="Genome Biol.">
        <title>Assembly of a phased diploid Candida albicans genome facilitates allele-specific measurements and provides a simple model for repeat and indel structure.</title>
        <authorList>
            <person name="Muzzey D."/>
            <person name="Schwartz K."/>
            <person name="Weissman J.S."/>
            <person name="Sherlock G."/>
        </authorList>
    </citation>
    <scope>NUCLEOTIDE SEQUENCE [LARGE SCALE GENOMIC DNA]</scope>
    <source>
        <strain evidence="3">SC5314 / ATCC MYA-2876</strain>
    </source>
</reference>
<name>Q5AEH0_CANAL</name>
<dbReference type="GeneID" id="3638391"/>
<evidence type="ECO:0000313" key="1">
    <source>
        <dbReference type="CGD" id="CAL0000185472"/>
    </source>
</evidence>
<organism evidence="2 3">
    <name type="scientific">Candida albicans (strain SC5314 / ATCC MYA-2876)</name>
    <name type="common">Yeast</name>
    <dbReference type="NCBI Taxonomy" id="237561"/>
    <lineage>
        <taxon>Eukaryota</taxon>
        <taxon>Fungi</taxon>
        <taxon>Dikarya</taxon>
        <taxon>Ascomycota</taxon>
        <taxon>Saccharomycotina</taxon>
        <taxon>Pichiomycetes</taxon>
        <taxon>Debaryomycetaceae</taxon>
        <taxon>Candida/Lodderomyces clade</taxon>
        <taxon>Candida</taxon>
    </lineage>
</organism>
<evidence type="ECO:0000313" key="3">
    <source>
        <dbReference type="Proteomes" id="UP000000559"/>
    </source>
</evidence>
<proteinExistence type="predicted"/>
<sequence>MLPNYVAQLFLIGKEEEWINRQLNFFFSYYWILLCFGRVVEQKKKTQSTFQFAGMATGSQKKKNSGAKCFKFSNIISHTFTAVVRLLRNYTNTLKQRQLPYQQAQCTLRVTKNHGYSYLSISTGTHSSLDDGTYNLMSFQIPSSASNQRHDQYRSVIHCTVFHFACE</sequence>
<gene>
    <name evidence="2" type="ordered locus">CAALFM_C303020WA</name>
    <name evidence="1" type="ordered locus">orf19.298</name>
</gene>
<dbReference type="CGD" id="CAL0000185472">
    <property type="gene designation" value="orf19.298"/>
</dbReference>
<protein>
    <submittedName>
        <fullName evidence="2">Uncharacterized protein</fullName>
    </submittedName>
</protein>